<dbReference type="RefSeq" id="WP_131484301.1">
    <property type="nucleotide sequence ID" value="NZ_SJDL01000117.1"/>
</dbReference>
<reference evidence="2 3" key="1">
    <citation type="submission" date="2019-02" db="EMBL/GenBank/DDBJ databases">
        <title>Marinobacter halodurans sp. nov., a marine bacterium isolated from sea tidal flat.</title>
        <authorList>
            <person name="Yoo Y."/>
            <person name="Lee D.W."/>
            <person name="Kim B.S."/>
            <person name="Kim J.-J."/>
        </authorList>
    </citation>
    <scope>NUCLEOTIDE SEQUENCE [LARGE SCALE GENOMIC DNA]</scope>
    <source>
        <strain evidence="2 3">YJ-S3-2</strain>
    </source>
</reference>
<accession>A0ABY1ZD66</accession>
<evidence type="ECO:0000313" key="2">
    <source>
        <dbReference type="EMBL" id="TBW45045.1"/>
    </source>
</evidence>
<dbReference type="NCBIfam" id="TIGR01733">
    <property type="entry name" value="AA-adenyl-dom"/>
    <property type="match status" value="1"/>
</dbReference>
<dbReference type="Proteomes" id="UP000313645">
    <property type="component" value="Unassembled WGS sequence"/>
</dbReference>
<feature type="non-terminal residue" evidence="2">
    <location>
        <position position="1"/>
    </location>
</feature>
<dbReference type="InterPro" id="IPR010071">
    <property type="entry name" value="AA_adenyl_dom"/>
</dbReference>
<dbReference type="Gene3D" id="3.30.300.30">
    <property type="match status" value="1"/>
</dbReference>
<dbReference type="Gene3D" id="1.10.1200.10">
    <property type="entry name" value="ACP-like"/>
    <property type="match status" value="1"/>
</dbReference>
<dbReference type="PROSITE" id="PS50075">
    <property type="entry name" value="CARRIER"/>
    <property type="match status" value="1"/>
</dbReference>
<dbReference type="PANTHER" id="PTHR45527:SF14">
    <property type="entry name" value="PLIPASTATIN SYNTHASE SUBUNIT B"/>
    <property type="match status" value="1"/>
</dbReference>
<evidence type="ECO:0000313" key="3">
    <source>
        <dbReference type="Proteomes" id="UP000313645"/>
    </source>
</evidence>
<comment type="caution">
    <text evidence="2">The sequence shown here is derived from an EMBL/GenBank/DDBJ whole genome shotgun (WGS) entry which is preliminary data.</text>
</comment>
<dbReference type="Pfam" id="PF13193">
    <property type="entry name" value="AMP-binding_C"/>
    <property type="match status" value="1"/>
</dbReference>
<dbReference type="PANTHER" id="PTHR45527">
    <property type="entry name" value="NONRIBOSOMAL PEPTIDE SYNTHETASE"/>
    <property type="match status" value="1"/>
</dbReference>
<dbReference type="CDD" id="cd17646">
    <property type="entry name" value="A_NRPS_AB3403-like"/>
    <property type="match status" value="1"/>
</dbReference>
<name>A0ABY1ZD66_9GAMM</name>
<dbReference type="InterPro" id="IPR036736">
    <property type="entry name" value="ACP-like_sf"/>
</dbReference>
<feature type="non-terminal residue" evidence="2">
    <location>
        <position position="537"/>
    </location>
</feature>
<proteinExistence type="predicted"/>
<dbReference type="PROSITE" id="PS00455">
    <property type="entry name" value="AMP_BINDING"/>
    <property type="match status" value="1"/>
</dbReference>
<keyword evidence="3" id="KW-1185">Reference proteome</keyword>
<sequence length="537" mass="58653">TEVDYGQPEPVHRLFERQAAAHPDREALVCGDRRLGYAEFDQAANRLAHALIGQGVGCHSLVGVAAERSVAMVVALYAIQKAGAAYVPVDPDHPEARQQQVLADAGVDLLLTHDAVADQLPEPGDITVLNLDQLDLSDQPASAPAINIHPQQRAYVIYTSGSTGQPKGVANTHAALFNRLQWMQAAYELGEGDVVLQKTLYSFDVSVWEFFWPLMVGARLVVAPPGDHKDPAKLTALIEQERVTTLHFVPSMLSAFLGQDDLSGCASLRRIVCSGEALAKDLQDEALRRLPWATLYNLYGPTEAAIDVTHWTCGNDERTSVPIGRPIGNLQIHILDRRLNPQPVGVPGELYIGGVGLARGYHGRPDLTAERFIPNPFQPGGRLYRSGDLARWCRDGTIEYLGRLDHQIKLRGLRIELGEIEAVLREAAQVTDAVVIARNGQLIGYVQGDQADTETLKAALKRRLPDYMVPAHIVALDAFPLSANGKLERKALPDPEIGTADYEAPQTDTERTLATLWQEVLGVEQVGRQDNFFALGG</sequence>
<dbReference type="InterPro" id="IPR025110">
    <property type="entry name" value="AMP-bd_C"/>
</dbReference>
<evidence type="ECO:0000259" key="1">
    <source>
        <dbReference type="PROSITE" id="PS50075"/>
    </source>
</evidence>
<organism evidence="2 3">
    <name type="scientific">Marinobacter halodurans</name>
    <dbReference type="NCBI Taxonomy" id="2528979"/>
    <lineage>
        <taxon>Bacteria</taxon>
        <taxon>Pseudomonadati</taxon>
        <taxon>Pseudomonadota</taxon>
        <taxon>Gammaproteobacteria</taxon>
        <taxon>Pseudomonadales</taxon>
        <taxon>Marinobacteraceae</taxon>
        <taxon>Marinobacter</taxon>
    </lineage>
</organism>
<dbReference type="InterPro" id="IPR000873">
    <property type="entry name" value="AMP-dep_synth/lig_dom"/>
</dbReference>
<feature type="domain" description="Carrier" evidence="1">
    <location>
        <begin position="504"/>
        <end position="537"/>
    </location>
</feature>
<dbReference type="SUPFAM" id="SSF56801">
    <property type="entry name" value="Acetyl-CoA synthetase-like"/>
    <property type="match status" value="1"/>
</dbReference>
<protein>
    <submittedName>
        <fullName evidence="2">Amino acid adenylation domain-containing protein</fullName>
    </submittedName>
</protein>
<dbReference type="InterPro" id="IPR009081">
    <property type="entry name" value="PP-bd_ACP"/>
</dbReference>
<gene>
    <name evidence="2" type="ORF">EZI54_23660</name>
</gene>
<dbReference type="InterPro" id="IPR045851">
    <property type="entry name" value="AMP-bd_C_sf"/>
</dbReference>
<dbReference type="EMBL" id="SJDL01000117">
    <property type="protein sequence ID" value="TBW45045.1"/>
    <property type="molecule type" value="Genomic_DNA"/>
</dbReference>
<dbReference type="Gene3D" id="2.30.38.10">
    <property type="entry name" value="Luciferase, Domain 3"/>
    <property type="match status" value="1"/>
</dbReference>
<dbReference type="InterPro" id="IPR020845">
    <property type="entry name" value="AMP-binding_CS"/>
</dbReference>
<dbReference type="Gene3D" id="3.40.50.980">
    <property type="match status" value="2"/>
</dbReference>
<dbReference type="Pfam" id="PF00501">
    <property type="entry name" value="AMP-binding"/>
    <property type="match status" value="1"/>
</dbReference>